<keyword evidence="1" id="KW-0812">Transmembrane</keyword>
<proteinExistence type="predicted"/>
<keyword evidence="1" id="KW-1133">Transmembrane helix</keyword>
<feature type="transmembrane region" description="Helical" evidence="1">
    <location>
        <begin position="6"/>
        <end position="22"/>
    </location>
</feature>
<organism evidence="2 3">
    <name type="scientific">Rhodococcus opacus</name>
    <name type="common">Nocardia opaca</name>
    <dbReference type="NCBI Taxonomy" id="37919"/>
    <lineage>
        <taxon>Bacteria</taxon>
        <taxon>Bacillati</taxon>
        <taxon>Actinomycetota</taxon>
        <taxon>Actinomycetes</taxon>
        <taxon>Mycobacteriales</taxon>
        <taxon>Nocardiaceae</taxon>
        <taxon>Rhodococcus</taxon>
    </lineage>
</organism>
<keyword evidence="1" id="KW-0472">Membrane</keyword>
<accession>A0A1B1K8G7</accession>
<dbReference type="Proteomes" id="UP000186108">
    <property type="component" value="Chromosome"/>
</dbReference>
<protein>
    <submittedName>
        <fullName evidence="2">Uncharacterized protein</fullName>
    </submittedName>
</protein>
<evidence type="ECO:0000313" key="2">
    <source>
        <dbReference type="EMBL" id="ANS28925.1"/>
    </source>
</evidence>
<dbReference type="PATRIC" id="fig|37919.13.peg.4482"/>
<name>A0A1B1K8G7_RHOOP</name>
<evidence type="ECO:0000256" key="1">
    <source>
        <dbReference type="SAM" id="Phobius"/>
    </source>
</evidence>
<reference evidence="2 3" key="1">
    <citation type="submission" date="2014-07" db="EMBL/GenBank/DDBJ databases">
        <authorList>
            <person name="Zhang J.E."/>
            <person name="Yang H."/>
            <person name="Guo J."/>
            <person name="Deng Z."/>
            <person name="Luo H."/>
            <person name="Luo M."/>
            <person name="Zhao B."/>
        </authorList>
    </citation>
    <scope>NUCLEOTIDE SEQUENCE [LARGE SCALE GENOMIC DNA]</scope>
    <source>
        <strain evidence="2 3">1CP</strain>
    </source>
</reference>
<evidence type="ECO:0000313" key="3">
    <source>
        <dbReference type="Proteomes" id="UP000186108"/>
    </source>
</evidence>
<dbReference type="EMBL" id="CP009111">
    <property type="protein sequence ID" value="ANS28925.1"/>
    <property type="molecule type" value="Genomic_DNA"/>
</dbReference>
<sequence length="165" mass="18330">MNAIMWMGVAGIVGTALSPWITERMRSKTARRDQLVKLRLAIYADLLRATARLAATAMTSAASHPNDADEIGGNEFDSLLSQARVVASDDVYRRLNELSQLTGTFNRHLVKTEPRPVFPHRQHLHDGAVNDPLRLQHRRTLTDIAGGIAVAHGKVQDAIRHEMNH</sequence>
<dbReference type="RefSeq" id="WP_005260557.1">
    <property type="nucleotide sequence ID" value="NZ_CP009111.1"/>
</dbReference>
<dbReference type="AlphaFoldDB" id="A0A1B1K8G7"/>
<gene>
    <name evidence="2" type="ORF">R1CP_21245</name>
</gene>